<dbReference type="Proteomes" id="UP000037020">
    <property type="component" value="Unassembled WGS sequence"/>
</dbReference>
<dbReference type="SUPFAM" id="SSF46785">
    <property type="entry name" value="Winged helix' DNA-binding domain"/>
    <property type="match status" value="1"/>
</dbReference>
<proteinExistence type="predicted"/>
<gene>
    <name evidence="1" type="ORF">ADK38_26205</name>
</gene>
<dbReference type="InterPro" id="IPR036388">
    <property type="entry name" value="WH-like_DNA-bd_sf"/>
</dbReference>
<keyword evidence="2" id="KW-1185">Reference proteome</keyword>
<evidence type="ECO:0000313" key="2">
    <source>
        <dbReference type="Proteomes" id="UP000037020"/>
    </source>
</evidence>
<feature type="non-terminal residue" evidence="1">
    <location>
        <position position="1"/>
    </location>
</feature>
<comment type="caution">
    <text evidence="1">The sequence shown here is derived from an EMBL/GenBank/DDBJ whole genome shotgun (WGS) entry which is preliminary data.</text>
</comment>
<protein>
    <submittedName>
        <fullName evidence="1">MarR family transcriptional regulator</fullName>
    </submittedName>
</protein>
<sequence length="104" mass="11457">VPQPVQGLGGGRAGASGALVDRLERGGYVTRTPDQQDRRRVLVAPVADRVARVTAVWDDLGQSWQALLDGHTDSELKVIAHHMRRAYELGHAQMERLRSLPKPD</sequence>
<name>A0ABR5J1M8_9ACTN</name>
<dbReference type="Gene3D" id="1.10.10.10">
    <property type="entry name" value="Winged helix-like DNA-binding domain superfamily/Winged helix DNA-binding domain"/>
    <property type="match status" value="1"/>
</dbReference>
<dbReference type="EMBL" id="LGUT01002317">
    <property type="protein sequence ID" value="KOG87291.1"/>
    <property type="molecule type" value="Genomic_DNA"/>
</dbReference>
<reference evidence="1 2" key="1">
    <citation type="submission" date="2015-07" db="EMBL/GenBank/DDBJ databases">
        <authorList>
            <person name="Ju K.-S."/>
            <person name="Doroghazi J.R."/>
            <person name="Metcalf W.W."/>
        </authorList>
    </citation>
    <scope>NUCLEOTIDE SEQUENCE [LARGE SCALE GENOMIC DNA]</scope>
    <source>
        <strain evidence="1 2">NRRL B-3589</strain>
    </source>
</reference>
<accession>A0ABR5J1M8</accession>
<organism evidence="1 2">
    <name type="scientific">Streptomyces varsoviensis</name>
    <dbReference type="NCBI Taxonomy" id="67373"/>
    <lineage>
        <taxon>Bacteria</taxon>
        <taxon>Bacillati</taxon>
        <taxon>Actinomycetota</taxon>
        <taxon>Actinomycetes</taxon>
        <taxon>Kitasatosporales</taxon>
        <taxon>Streptomycetaceae</taxon>
        <taxon>Streptomyces</taxon>
    </lineage>
</organism>
<dbReference type="InterPro" id="IPR036390">
    <property type="entry name" value="WH_DNA-bd_sf"/>
</dbReference>
<evidence type="ECO:0000313" key="1">
    <source>
        <dbReference type="EMBL" id="KOG87291.1"/>
    </source>
</evidence>